<dbReference type="GO" id="GO:0004821">
    <property type="term" value="F:histidine-tRNA ligase activity"/>
    <property type="evidence" value="ECO:0007669"/>
    <property type="project" value="UniProtKB-UniRule"/>
</dbReference>
<feature type="binding site" evidence="14">
    <location>
        <position position="127"/>
    </location>
    <ligand>
        <name>L-histidine</name>
        <dbReference type="ChEBI" id="CHEBI:57595"/>
    </ligand>
</feature>
<dbReference type="Pfam" id="PF13393">
    <property type="entry name" value="tRNA-synt_His"/>
    <property type="match status" value="1"/>
</dbReference>
<evidence type="ECO:0000256" key="5">
    <source>
        <dbReference type="ARBA" id="ARBA00022490"/>
    </source>
</evidence>
<dbReference type="InterPro" id="IPR041715">
    <property type="entry name" value="HisRS-like_core"/>
</dbReference>
<dbReference type="CDD" id="cd00859">
    <property type="entry name" value="HisRS_anticodon"/>
    <property type="match status" value="1"/>
</dbReference>
<evidence type="ECO:0000256" key="7">
    <source>
        <dbReference type="ARBA" id="ARBA00022741"/>
    </source>
</evidence>
<dbReference type="SUPFAM" id="SSF52954">
    <property type="entry name" value="Class II aaRS ABD-related"/>
    <property type="match status" value="1"/>
</dbReference>
<dbReference type="GO" id="GO:0005829">
    <property type="term" value="C:cytosol"/>
    <property type="evidence" value="ECO:0007669"/>
    <property type="project" value="TreeGrafter"/>
</dbReference>
<dbReference type="Gene3D" id="3.30.930.10">
    <property type="entry name" value="Bira Bifunctional Protein, Domain 2"/>
    <property type="match status" value="1"/>
</dbReference>
<comment type="catalytic activity">
    <reaction evidence="12 13">
        <text>tRNA(His) + L-histidine + ATP = L-histidyl-tRNA(His) + AMP + diphosphate + H(+)</text>
        <dbReference type="Rhea" id="RHEA:17313"/>
        <dbReference type="Rhea" id="RHEA-COMP:9665"/>
        <dbReference type="Rhea" id="RHEA-COMP:9689"/>
        <dbReference type="ChEBI" id="CHEBI:15378"/>
        <dbReference type="ChEBI" id="CHEBI:30616"/>
        <dbReference type="ChEBI" id="CHEBI:33019"/>
        <dbReference type="ChEBI" id="CHEBI:57595"/>
        <dbReference type="ChEBI" id="CHEBI:78442"/>
        <dbReference type="ChEBI" id="CHEBI:78527"/>
        <dbReference type="ChEBI" id="CHEBI:456215"/>
        <dbReference type="EC" id="6.1.1.21"/>
    </reaction>
</comment>
<comment type="subunit">
    <text evidence="4 13">Homodimer.</text>
</comment>
<dbReference type="SUPFAM" id="SSF55681">
    <property type="entry name" value="Class II aaRS and biotin synthetases"/>
    <property type="match status" value="1"/>
</dbReference>
<dbReference type="InterPro" id="IPR033656">
    <property type="entry name" value="HisRS_anticodon"/>
</dbReference>
<feature type="binding site" evidence="14">
    <location>
        <position position="278"/>
    </location>
    <ligand>
        <name>L-histidine</name>
        <dbReference type="ChEBI" id="CHEBI:57595"/>
    </ligand>
</feature>
<proteinExistence type="inferred from homology"/>
<dbReference type="EMBL" id="CADCWF010000012">
    <property type="protein sequence ID" value="CAA9535911.1"/>
    <property type="molecule type" value="Genomic_DNA"/>
</dbReference>
<evidence type="ECO:0000256" key="1">
    <source>
        <dbReference type="ARBA" id="ARBA00004496"/>
    </source>
</evidence>
<dbReference type="PANTHER" id="PTHR11476">
    <property type="entry name" value="HISTIDYL-TRNA SYNTHETASE"/>
    <property type="match status" value="1"/>
</dbReference>
<dbReference type="CDD" id="cd00773">
    <property type="entry name" value="HisRS-like_core"/>
    <property type="match status" value="1"/>
</dbReference>
<feature type="domain" description="Aminoacyl-transfer RNA synthetases class-II family profile" evidence="15">
    <location>
        <begin position="6"/>
        <end position="355"/>
    </location>
</feature>
<dbReference type="GO" id="GO:0003723">
    <property type="term" value="F:RNA binding"/>
    <property type="evidence" value="ECO:0007669"/>
    <property type="project" value="TreeGrafter"/>
</dbReference>
<evidence type="ECO:0000256" key="10">
    <source>
        <dbReference type="ARBA" id="ARBA00023146"/>
    </source>
</evidence>
<feature type="binding site" evidence="14">
    <location>
        <begin position="282"/>
        <end position="283"/>
    </location>
    <ligand>
        <name>L-histidine</name>
        <dbReference type="ChEBI" id="CHEBI:57595"/>
    </ligand>
</feature>
<evidence type="ECO:0000256" key="11">
    <source>
        <dbReference type="ARBA" id="ARBA00025246"/>
    </source>
</evidence>
<dbReference type="GO" id="GO:0006427">
    <property type="term" value="P:histidyl-tRNA aminoacylation"/>
    <property type="evidence" value="ECO:0007669"/>
    <property type="project" value="UniProtKB-UniRule"/>
</dbReference>
<evidence type="ECO:0000256" key="12">
    <source>
        <dbReference type="ARBA" id="ARBA00047639"/>
    </source>
</evidence>
<dbReference type="InterPro" id="IPR004517">
    <property type="entry name" value="HisZ"/>
</dbReference>
<evidence type="ECO:0000256" key="3">
    <source>
        <dbReference type="ARBA" id="ARBA00005539"/>
    </source>
</evidence>
<comment type="subcellular location">
    <subcellularLocation>
        <location evidence="1 13">Cytoplasm</location>
    </subcellularLocation>
</comment>
<evidence type="ECO:0000256" key="14">
    <source>
        <dbReference type="PIRSR" id="PIRSR001549-1"/>
    </source>
</evidence>
<dbReference type="PANTHER" id="PTHR11476:SF7">
    <property type="entry name" value="HISTIDINE--TRNA LIGASE"/>
    <property type="match status" value="1"/>
</dbReference>
<evidence type="ECO:0000259" key="15">
    <source>
        <dbReference type="PROSITE" id="PS50862"/>
    </source>
</evidence>
<feature type="binding site" evidence="14">
    <location>
        <begin position="83"/>
        <end position="85"/>
    </location>
    <ligand>
        <name>L-histidine</name>
        <dbReference type="ChEBI" id="CHEBI:57595"/>
    </ligand>
</feature>
<evidence type="ECO:0000256" key="2">
    <source>
        <dbReference type="ARBA" id="ARBA00004667"/>
    </source>
</evidence>
<reference evidence="16" key="1">
    <citation type="submission" date="2020-02" db="EMBL/GenBank/DDBJ databases">
        <authorList>
            <person name="Meier V. D."/>
        </authorList>
    </citation>
    <scope>NUCLEOTIDE SEQUENCE</scope>
    <source>
        <strain evidence="16">AVDCRST_MAG59</strain>
    </source>
</reference>
<keyword evidence="6 13" id="KW-0436">Ligase</keyword>
<dbReference type="GO" id="GO:0000105">
    <property type="term" value="P:L-histidine biosynthetic process"/>
    <property type="evidence" value="ECO:0007669"/>
    <property type="project" value="UniProtKB-UniPathway"/>
</dbReference>
<dbReference type="Gene3D" id="3.40.50.800">
    <property type="entry name" value="Anticodon-binding domain"/>
    <property type="match status" value="1"/>
</dbReference>
<feature type="binding site" evidence="14">
    <location>
        <position position="131"/>
    </location>
    <ligand>
        <name>L-histidine</name>
        <dbReference type="ChEBI" id="CHEBI:57595"/>
    </ligand>
</feature>
<evidence type="ECO:0000256" key="9">
    <source>
        <dbReference type="ARBA" id="ARBA00022917"/>
    </source>
</evidence>
<dbReference type="AlphaFoldDB" id="A0A6J4TYR3"/>
<comment type="function">
    <text evidence="11">Required for the first step of histidine biosynthesis. May allow the feedback regulation of ATP phosphoribosyltransferase activity by histidine.</text>
</comment>
<evidence type="ECO:0000256" key="4">
    <source>
        <dbReference type="ARBA" id="ARBA00011738"/>
    </source>
</evidence>
<protein>
    <recommendedName>
        <fullName evidence="13">Histidine--tRNA ligase</fullName>
        <ecNumber evidence="13">6.1.1.21</ecNumber>
    </recommendedName>
    <alternativeName>
        <fullName evidence="13">Histidyl-tRNA synthetase</fullName>
        <shortName evidence="13">HisRS</shortName>
    </alternativeName>
</protein>
<dbReference type="NCBIfam" id="TIGR00442">
    <property type="entry name" value="hisS"/>
    <property type="match status" value="1"/>
</dbReference>
<keyword evidence="7 13" id="KW-0547">Nucleotide-binding</keyword>
<dbReference type="InterPro" id="IPR004516">
    <property type="entry name" value="HisRS/HisZ"/>
</dbReference>
<comment type="pathway">
    <text evidence="2">Amino-acid biosynthesis; L-histidine biosynthesis; L-histidine from 5-phospho-alpha-D-ribose 1-diphosphate: step 1/9.</text>
</comment>
<dbReference type="UniPathway" id="UPA00031">
    <property type="reaction ID" value="UER00006"/>
</dbReference>
<evidence type="ECO:0000256" key="8">
    <source>
        <dbReference type="ARBA" id="ARBA00022840"/>
    </source>
</evidence>
<evidence type="ECO:0000256" key="6">
    <source>
        <dbReference type="ARBA" id="ARBA00022598"/>
    </source>
</evidence>
<dbReference type="EC" id="6.1.1.21" evidence="13"/>
<organism evidence="16">
    <name type="scientific">uncultured Thermomicrobiales bacterium</name>
    <dbReference type="NCBI Taxonomy" id="1645740"/>
    <lineage>
        <taxon>Bacteria</taxon>
        <taxon>Pseudomonadati</taxon>
        <taxon>Thermomicrobiota</taxon>
        <taxon>Thermomicrobia</taxon>
        <taxon>Thermomicrobiales</taxon>
        <taxon>environmental samples</taxon>
    </lineage>
</organism>
<dbReference type="InterPro" id="IPR045864">
    <property type="entry name" value="aa-tRNA-synth_II/BPL/LPL"/>
</dbReference>
<feature type="binding site" evidence="14">
    <location>
        <position position="113"/>
    </location>
    <ligand>
        <name>L-histidine</name>
        <dbReference type="ChEBI" id="CHEBI:57595"/>
    </ligand>
</feature>
<keyword evidence="8 13" id="KW-0067">ATP-binding</keyword>
<keyword evidence="9 13" id="KW-0648">Protein biosynthesis</keyword>
<dbReference type="InterPro" id="IPR015807">
    <property type="entry name" value="His-tRNA-ligase"/>
</dbReference>
<evidence type="ECO:0000313" key="16">
    <source>
        <dbReference type="EMBL" id="CAA9535911.1"/>
    </source>
</evidence>
<dbReference type="InterPro" id="IPR004154">
    <property type="entry name" value="Anticodon-bd"/>
</dbReference>
<dbReference type="HAMAP" id="MF_00127">
    <property type="entry name" value="His_tRNA_synth"/>
    <property type="match status" value="1"/>
</dbReference>
<dbReference type="InterPro" id="IPR006195">
    <property type="entry name" value="aa-tRNA-synth_II"/>
</dbReference>
<comment type="similarity">
    <text evidence="3">Belongs to the class-II aminoacyl-tRNA synthetase family. HisZ subfamily.</text>
</comment>
<dbReference type="PIRSF" id="PIRSF001549">
    <property type="entry name" value="His-tRNA_synth"/>
    <property type="match status" value="1"/>
</dbReference>
<keyword evidence="10 13" id="KW-0030">Aminoacyl-tRNA synthetase</keyword>
<dbReference type="GO" id="GO:0005524">
    <property type="term" value="F:ATP binding"/>
    <property type="evidence" value="ECO:0007669"/>
    <property type="project" value="UniProtKB-UniRule"/>
</dbReference>
<accession>A0A6J4TYR3</accession>
<keyword evidence="5 13" id="KW-0963">Cytoplasm</keyword>
<sequence>MAGGTQRTARVLKGFRDYLPEQMILRGRIIRRFREVFERHGFEPLDTPTIEYLEVLTGKAGENEKLMYRFTDHGGREVGLRYDLTVPLARVVAMHQNDLAFPFKRYHIAPVWRADNPQRGRFREFWQCDADIAGSASMLADAEVVAVMAEALAAVGLPEFTIRISHRRLLECIGLAAGVPAERASSLYRAVDKLDKIGRDGVVREMVAYEIPEASARRVLDLVAATGAPESLLAALAYELSEVQGSEEALSELSELFAALPAFGVPEDRYLLDLALARGLDYYTGPVFEATVTEPKIGSVGGAGRYDDLVGGFLGRPVPATGMSLGLERIVEVVQEHGLLPADRTVAQVAVAIFPATVAAGARLASEMRAAGFNVDLSLQPNRSVGDQLKLAGRQGIPAAIIVGESEIAEGRVSLKDLRSGDQETVPRDKVAAALRRLLPG</sequence>
<gene>
    <name evidence="13" type="primary">hisS</name>
    <name evidence="16" type="ORF">AVDCRST_MAG59-326</name>
</gene>
<dbReference type="Pfam" id="PF03129">
    <property type="entry name" value="HGTP_anticodon"/>
    <property type="match status" value="1"/>
</dbReference>
<evidence type="ECO:0000256" key="13">
    <source>
        <dbReference type="HAMAP-Rule" id="MF_00127"/>
    </source>
</evidence>
<dbReference type="HAMAP" id="MF_00125">
    <property type="entry name" value="HisZ"/>
    <property type="match status" value="1"/>
</dbReference>
<name>A0A6J4TYR3_9BACT</name>
<dbReference type="PROSITE" id="PS50862">
    <property type="entry name" value="AA_TRNA_LIGASE_II"/>
    <property type="match status" value="1"/>
</dbReference>
<dbReference type="InterPro" id="IPR036621">
    <property type="entry name" value="Anticodon-bd_dom_sf"/>
</dbReference>